<sequence length="94" mass="10499">MSHARRRVTLVAADPLLSRCDKAFAHSASAAVRRDFLLVLNFAQDEDLVANIRDRRGRVHLHHGGPAANQAWCCAETGDRVPRRRCWGVRTPAT</sequence>
<name>A0ABQ2ID44_9PSEU</name>
<reference evidence="2" key="1">
    <citation type="journal article" date="2019" name="Int. J. Syst. Evol. Microbiol.">
        <title>The Global Catalogue of Microorganisms (GCM) 10K type strain sequencing project: providing services to taxonomists for standard genome sequencing and annotation.</title>
        <authorList>
            <consortium name="The Broad Institute Genomics Platform"/>
            <consortium name="The Broad Institute Genome Sequencing Center for Infectious Disease"/>
            <person name="Wu L."/>
            <person name="Ma J."/>
        </authorList>
    </citation>
    <scope>NUCLEOTIDE SEQUENCE [LARGE SCALE GENOMIC DNA]</scope>
    <source>
        <strain evidence="2">CGMCC 4.7319</strain>
    </source>
</reference>
<dbReference type="EMBL" id="BMNC01000006">
    <property type="protein sequence ID" value="GGN04296.1"/>
    <property type="molecule type" value="Genomic_DNA"/>
</dbReference>
<proteinExistence type="predicted"/>
<evidence type="ECO:0000313" key="2">
    <source>
        <dbReference type="Proteomes" id="UP000597656"/>
    </source>
</evidence>
<keyword evidence="2" id="KW-1185">Reference proteome</keyword>
<dbReference type="Proteomes" id="UP000597656">
    <property type="component" value="Unassembled WGS sequence"/>
</dbReference>
<evidence type="ECO:0008006" key="3">
    <source>
        <dbReference type="Google" id="ProtNLM"/>
    </source>
</evidence>
<gene>
    <name evidence="1" type="ORF">GCM10011609_49410</name>
</gene>
<organism evidence="1 2">
    <name type="scientific">Lentzea pudingi</name>
    <dbReference type="NCBI Taxonomy" id="1789439"/>
    <lineage>
        <taxon>Bacteria</taxon>
        <taxon>Bacillati</taxon>
        <taxon>Actinomycetota</taxon>
        <taxon>Actinomycetes</taxon>
        <taxon>Pseudonocardiales</taxon>
        <taxon>Pseudonocardiaceae</taxon>
        <taxon>Lentzea</taxon>
    </lineage>
</organism>
<comment type="caution">
    <text evidence="1">The sequence shown here is derived from an EMBL/GenBank/DDBJ whole genome shotgun (WGS) entry which is preliminary data.</text>
</comment>
<protein>
    <recommendedName>
        <fullName evidence="3">Carbohydrate kinase PfkB domain-containing protein</fullName>
    </recommendedName>
</protein>
<accession>A0ABQ2ID44</accession>
<evidence type="ECO:0000313" key="1">
    <source>
        <dbReference type="EMBL" id="GGN04296.1"/>
    </source>
</evidence>